<evidence type="ECO:0008006" key="5">
    <source>
        <dbReference type="Google" id="ProtNLM"/>
    </source>
</evidence>
<proteinExistence type="predicted"/>
<dbReference type="EMBL" id="AP024086">
    <property type="protein sequence ID" value="BCL62253.1"/>
    <property type="molecule type" value="Genomic_DNA"/>
</dbReference>
<reference evidence="3" key="1">
    <citation type="submission" date="2020-09" db="EMBL/GenBank/DDBJ databases">
        <title>Desulfogranum mesoprofundum gen. nov., sp. nov., a novel mesophilic, sulfate-reducing chemolithoautotroph isolated from a deep-sea hydrothermal vent chimney in the Suiyo Seamount.</title>
        <authorList>
            <person name="Hashimoto Y."/>
            <person name="Nakagawa S."/>
        </authorList>
    </citation>
    <scope>NUCLEOTIDE SEQUENCE</scope>
    <source>
        <strain evidence="3">KT2</strain>
    </source>
</reference>
<organism evidence="3 4">
    <name type="scientific">Desulfomarina profundi</name>
    <dbReference type="NCBI Taxonomy" id="2772557"/>
    <lineage>
        <taxon>Bacteria</taxon>
        <taxon>Pseudomonadati</taxon>
        <taxon>Thermodesulfobacteriota</taxon>
        <taxon>Desulfobulbia</taxon>
        <taxon>Desulfobulbales</taxon>
        <taxon>Desulfobulbaceae</taxon>
        <taxon>Desulfomarina</taxon>
    </lineage>
</organism>
<sequence>MKRILMTLIMAGLLTVLCFQQVRAGNVQSGVDTYNETYYGAGAFTRLAGDDGLLTEDDWINNRSAIEAKYGADFRWDRAMAFDEDGDGALSRSEARNYRDAEAKRLKAEWRKRGDRLTVQDKRWLKNHPIVAETLAANSRYLEDHPKVAKAIYSDRKWLNGHPEVAKKLYGNRKWLDSHPEVAKNLYGNRKWLNNHPDVAQAAYNNRQFLNKHPQVRKNLKNHETQLRKHPRAAEKGYRKVKNHPVKSKQIYKASSNHRGGRSKNRHGRAGRHGRNRQ</sequence>
<evidence type="ECO:0000313" key="3">
    <source>
        <dbReference type="EMBL" id="BCL62253.1"/>
    </source>
</evidence>
<keyword evidence="2" id="KW-0732">Signal</keyword>
<feature type="compositionally biased region" description="Basic and acidic residues" evidence="1">
    <location>
        <begin position="223"/>
        <end position="238"/>
    </location>
</feature>
<protein>
    <recommendedName>
        <fullName evidence="5">EF-hand domain-containing protein</fullName>
    </recommendedName>
</protein>
<feature type="chain" id="PRO_5034155115" description="EF-hand domain-containing protein" evidence="2">
    <location>
        <begin position="25"/>
        <end position="278"/>
    </location>
</feature>
<feature type="signal peptide" evidence="2">
    <location>
        <begin position="1"/>
        <end position="24"/>
    </location>
</feature>
<evidence type="ECO:0000313" key="4">
    <source>
        <dbReference type="Proteomes" id="UP000826725"/>
    </source>
</evidence>
<keyword evidence="4" id="KW-1185">Reference proteome</keyword>
<feature type="region of interest" description="Disordered" evidence="1">
    <location>
        <begin position="223"/>
        <end position="278"/>
    </location>
</feature>
<dbReference type="Proteomes" id="UP000826725">
    <property type="component" value="Chromosome"/>
</dbReference>
<dbReference type="AlphaFoldDB" id="A0A8D5JEA1"/>
<name>A0A8D5JEA1_9BACT</name>
<feature type="compositionally biased region" description="Basic residues" evidence="1">
    <location>
        <begin position="259"/>
        <end position="278"/>
    </location>
</feature>
<evidence type="ECO:0000256" key="1">
    <source>
        <dbReference type="SAM" id="MobiDB-lite"/>
    </source>
</evidence>
<accession>A0A8D5JEA1</accession>
<dbReference type="KEGG" id="dbk:DGMP_29460"/>
<evidence type="ECO:0000256" key="2">
    <source>
        <dbReference type="SAM" id="SignalP"/>
    </source>
</evidence>
<gene>
    <name evidence="3" type="ORF">DGMP_29460</name>
</gene>
<dbReference type="RefSeq" id="WP_228854626.1">
    <property type="nucleotide sequence ID" value="NZ_AP024086.1"/>
</dbReference>